<gene>
    <name evidence="11" type="ORF">F511_15947</name>
</gene>
<dbReference type="Pfam" id="PF00481">
    <property type="entry name" value="PP2C"/>
    <property type="match status" value="1"/>
</dbReference>
<evidence type="ECO:0000256" key="3">
    <source>
        <dbReference type="ARBA" id="ARBA00013081"/>
    </source>
</evidence>
<keyword evidence="8" id="KW-0464">Manganese</keyword>
<dbReference type="EMBL" id="KV003883">
    <property type="protein sequence ID" value="KZV36442.1"/>
    <property type="molecule type" value="Genomic_DNA"/>
</dbReference>
<keyword evidence="5 9" id="KW-0378">Hydrolase</keyword>
<name>A0A2Z7BP87_9LAMI</name>
<evidence type="ECO:0000256" key="7">
    <source>
        <dbReference type="ARBA" id="ARBA00022912"/>
    </source>
</evidence>
<dbReference type="InterPro" id="IPR000222">
    <property type="entry name" value="PP2C_BS"/>
</dbReference>
<dbReference type="GO" id="GO:0004722">
    <property type="term" value="F:protein serine/threonine phosphatase activity"/>
    <property type="evidence" value="ECO:0007669"/>
    <property type="project" value="UniProtKB-EC"/>
</dbReference>
<evidence type="ECO:0000313" key="11">
    <source>
        <dbReference type="EMBL" id="KZV36442.1"/>
    </source>
</evidence>
<evidence type="ECO:0000256" key="1">
    <source>
        <dbReference type="ARBA" id="ARBA00001936"/>
    </source>
</evidence>
<dbReference type="CDD" id="cd00143">
    <property type="entry name" value="PP2Cc"/>
    <property type="match status" value="1"/>
</dbReference>
<comment type="cofactor">
    <cofactor evidence="1">
        <name>Mn(2+)</name>
        <dbReference type="ChEBI" id="CHEBI:29035"/>
    </cofactor>
</comment>
<dbReference type="PROSITE" id="PS01032">
    <property type="entry name" value="PPM_1"/>
    <property type="match status" value="1"/>
</dbReference>
<dbReference type="EC" id="3.1.3.16" evidence="3"/>
<evidence type="ECO:0000259" key="10">
    <source>
        <dbReference type="PROSITE" id="PS51746"/>
    </source>
</evidence>
<keyword evidence="4" id="KW-0479">Metal-binding</keyword>
<dbReference type="SMART" id="SM00332">
    <property type="entry name" value="PP2Cc"/>
    <property type="match status" value="1"/>
</dbReference>
<evidence type="ECO:0000256" key="8">
    <source>
        <dbReference type="ARBA" id="ARBA00023211"/>
    </source>
</evidence>
<evidence type="ECO:0000256" key="9">
    <source>
        <dbReference type="RuleBase" id="RU003465"/>
    </source>
</evidence>
<sequence length="395" mass="42478">MVGDYYDSVRHVSPVSDSFCSVGDGTMKDISRKRRELRRAKLLGRAKPAGDTVCDMGLRSKRWKCADGGSGGPMLIPDYDVDLGGAPVSTSHAHGAVAVIGRRRAMEDAVAVELDFLTRGGITYDFFGVYDGHGGCGVAQSCRETLHKLVAKAVEEGGGEEIDWRKVMDAGFREMDEMVNEDVSAAAMVGSTAVVAVLGQEELVVAHCGDSRAVISRGGVVIQLSDDHKPDRADELERIVGSGGKVIDWNGQRVMGVLATSRSIGDGCLKPFVTQEPEVKVVDRTDSDEFLILASDGLWDVVSNDLACQLARKCLNGRIKRISSQNSVVQHEMELDQVIGEVDGKNHAVLAATLLVELAVARGSRDNISVVVVDLRHSKSGRVDKFLGNRSRVST</sequence>
<evidence type="ECO:0000256" key="4">
    <source>
        <dbReference type="ARBA" id="ARBA00022723"/>
    </source>
</evidence>
<dbReference type="Gene3D" id="3.60.40.10">
    <property type="entry name" value="PPM-type phosphatase domain"/>
    <property type="match status" value="1"/>
</dbReference>
<dbReference type="PROSITE" id="PS51746">
    <property type="entry name" value="PPM_2"/>
    <property type="match status" value="1"/>
</dbReference>
<feature type="domain" description="PPM-type phosphatase" evidence="10">
    <location>
        <begin position="93"/>
        <end position="375"/>
    </location>
</feature>
<reference evidence="11 12" key="1">
    <citation type="journal article" date="2015" name="Proc. Natl. Acad. Sci. U.S.A.">
        <title>The resurrection genome of Boea hygrometrica: A blueprint for survival of dehydration.</title>
        <authorList>
            <person name="Xiao L."/>
            <person name="Yang G."/>
            <person name="Zhang L."/>
            <person name="Yang X."/>
            <person name="Zhao S."/>
            <person name="Ji Z."/>
            <person name="Zhou Q."/>
            <person name="Hu M."/>
            <person name="Wang Y."/>
            <person name="Chen M."/>
            <person name="Xu Y."/>
            <person name="Jin H."/>
            <person name="Xiao X."/>
            <person name="Hu G."/>
            <person name="Bao F."/>
            <person name="Hu Y."/>
            <person name="Wan P."/>
            <person name="Li L."/>
            <person name="Deng X."/>
            <person name="Kuang T."/>
            <person name="Xiang C."/>
            <person name="Zhu J.K."/>
            <person name="Oliver M.J."/>
            <person name="He Y."/>
        </authorList>
    </citation>
    <scope>NUCLEOTIDE SEQUENCE [LARGE SCALE GENOMIC DNA]</scope>
    <source>
        <strain evidence="12">cv. XS01</strain>
    </source>
</reference>
<keyword evidence="7 9" id="KW-0904">Protein phosphatase</keyword>
<dbReference type="AlphaFoldDB" id="A0A2Z7BP87"/>
<keyword evidence="12" id="KW-1185">Reference proteome</keyword>
<dbReference type="SUPFAM" id="SSF81606">
    <property type="entry name" value="PP2C-like"/>
    <property type="match status" value="1"/>
</dbReference>
<evidence type="ECO:0000256" key="5">
    <source>
        <dbReference type="ARBA" id="ARBA00022801"/>
    </source>
</evidence>
<organism evidence="11 12">
    <name type="scientific">Dorcoceras hygrometricum</name>
    <dbReference type="NCBI Taxonomy" id="472368"/>
    <lineage>
        <taxon>Eukaryota</taxon>
        <taxon>Viridiplantae</taxon>
        <taxon>Streptophyta</taxon>
        <taxon>Embryophyta</taxon>
        <taxon>Tracheophyta</taxon>
        <taxon>Spermatophyta</taxon>
        <taxon>Magnoliopsida</taxon>
        <taxon>eudicotyledons</taxon>
        <taxon>Gunneridae</taxon>
        <taxon>Pentapetalae</taxon>
        <taxon>asterids</taxon>
        <taxon>lamiids</taxon>
        <taxon>Lamiales</taxon>
        <taxon>Gesneriaceae</taxon>
        <taxon>Didymocarpoideae</taxon>
        <taxon>Trichosporeae</taxon>
        <taxon>Loxocarpinae</taxon>
        <taxon>Dorcoceras</taxon>
    </lineage>
</organism>
<dbReference type="InterPro" id="IPR036457">
    <property type="entry name" value="PPM-type-like_dom_sf"/>
</dbReference>
<comment type="cofactor">
    <cofactor evidence="2">
        <name>Mg(2+)</name>
        <dbReference type="ChEBI" id="CHEBI:18420"/>
    </cofactor>
</comment>
<dbReference type="GO" id="GO:0046872">
    <property type="term" value="F:metal ion binding"/>
    <property type="evidence" value="ECO:0007669"/>
    <property type="project" value="UniProtKB-KW"/>
</dbReference>
<comment type="similarity">
    <text evidence="9">Belongs to the PP2C family.</text>
</comment>
<accession>A0A2Z7BP87</accession>
<evidence type="ECO:0000256" key="6">
    <source>
        <dbReference type="ARBA" id="ARBA00022842"/>
    </source>
</evidence>
<protein>
    <recommendedName>
        <fullName evidence="3">protein-serine/threonine phosphatase</fullName>
        <ecNumber evidence="3">3.1.3.16</ecNumber>
    </recommendedName>
</protein>
<proteinExistence type="inferred from homology"/>
<keyword evidence="6" id="KW-0460">Magnesium</keyword>
<dbReference type="FunFam" id="3.60.40.10:FF:000291">
    <property type="entry name" value="Protein phosphatase 2C 50"/>
    <property type="match status" value="1"/>
</dbReference>
<dbReference type="InterPro" id="IPR001932">
    <property type="entry name" value="PPM-type_phosphatase-like_dom"/>
</dbReference>
<dbReference type="InterPro" id="IPR015655">
    <property type="entry name" value="PP2C"/>
</dbReference>
<dbReference type="PANTHER" id="PTHR47992">
    <property type="entry name" value="PROTEIN PHOSPHATASE"/>
    <property type="match status" value="1"/>
</dbReference>
<dbReference type="OrthoDB" id="10264738at2759"/>
<evidence type="ECO:0000313" key="12">
    <source>
        <dbReference type="Proteomes" id="UP000250235"/>
    </source>
</evidence>
<evidence type="ECO:0000256" key="2">
    <source>
        <dbReference type="ARBA" id="ARBA00001946"/>
    </source>
</evidence>
<dbReference type="Proteomes" id="UP000250235">
    <property type="component" value="Unassembled WGS sequence"/>
</dbReference>